<dbReference type="AlphaFoldDB" id="A0A0F9C939"/>
<comment type="caution">
    <text evidence="2">The sequence shown here is derived from an EMBL/GenBank/DDBJ whole genome shotgun (WGS) entry which is preliminary data.</text>
</comment>
<organism evidence="2">
    <name type="scientific">marine sediment metagenome</name>
    <dbReference type="NCBI Taxonomy" id="412755"/>
    <lineage>
        <taxon>unclassified sequences</taxon>
        <taxon>metagenomes</taxon>
        <taxon>ecological metagenomes</taxon>
    </lineage>
</organism>
<sequence>MKSISIALFIFILLAGCTSVPKKGEEQKVPAVSETEEETQEIKNPRQTEAEQGGINDPENELGDKEKIEEAVVKEVALIAKEISYYSDGMLDEYTVYFYKENSTEILKEEVYSNMDEIIERYVYKYQNGNIVKKGNLNPDGDYKSSKVYEYNDRNLLESESRYDENGKAQSVSKYEYDADNNKIKWSLYDAGRGQCLLTIPIHTKIIKTRESIFIIHPGNLKNTLLSNMTALSTRSRKVFFSPMANLKII</sequence>
<evidence type="ECO:0008006" key="3">
    <source>
        <dbReference type="Google" id="ProtNLM"/>
    </source>
</evidence>
<name>A0A0F9C939_9ZZZZ</name>
<dbReference type="EMBL" id="LAZR01034227">
    <property type="protein sequence ID" value="KKL45888.1"/>
    <property type="molecule type" value="Genomic_DNA"/>
</dbReference>
<proteinExistence type="predicted"/>
<dbReference type="Gene3D" id="3.90.930.1">
    <property type="match status" value="1"/>
</dbReference>
<gene>
    <name evidence="2" type="ORF">LCGC14_2351130</name>
</gene>
<evidence type="ECO:0000313" key="2">
    <source>
        <dbReference type="EMBL" id="KKL45888.1"/>
    </source>
</evidence>
<reference evidence="2" key="1">
    <citation type="journal article" date="2015" name="Nature">
        <title>Complex archaea that bridge the gap between prokaryotes and eukaryotes.</title>
        <authorList>
            <person name="Spang A."/>
            <person name="Saw J.H."/>
            <person name="Jorgensen S.L."/>
            <person name="Zaremba-Niedzwiedzka K."/>
            <person name="Martijn J."/>
            <person name="Lind A.E."/>
            <person name="van Eijk R."/>
            <person name="Schleper C."/>
            <person name="Guy L."/>
            <person name="Ettema T.J."/>
        </authorList>
    </citation>
    <scope>NUCLEOTIDE SEQUENCE</scope>
</reference>
<feature type="compositionally biased region" description="Basic and acidic residues" evidence="1">
    <location>
        <begin position="40"/>
        <end position="49"/>
    </location>
</feature>
<dbReference type="PROSITE" id="PS51257">
    <property type="entry name" value="PROKAR_LIPOPROTEIN"/>
    <property type="match status" value="1"/>
</dbReference>
<evidence type="ECO:0000256" key="1">
    <source>
        <dbReference type="SAM" id="MobiDB-lite"/>
    </source>
</evidence>
<protein>
    <recommendedName>
        <fullName evidence="3">DUF4595 domain-containing protein</fullName>
    </recommendedName>
</protein>
<feature type="region of interest" description="Disordered" evidence="1">
    <location>
        <begin position="26"/>
        <end position="64"/>
    </location>
</feature>
<accession>A0A0F9C939</accession>